<comment type="caution">
    <text evidence="2">The sequence shown here is derived from an EMBL/GenBank/DDBJ whole genome shotgun (WGS) entry which is preliminary data.</text>
</comment>
<dbReference type="PANTHER" id="PTHR43861:SF1">
    <property type="entry name" value="TRANS-ACONITATE 2-METHYLTRANSFERASE"/>
    <property type="match status" value="1"/>
</dbReference>
<dbReference type="Proteomes" id="UP001156389">
    <property type="component" value="Unassembled WGS sequence"/>
</dbReference>
<dbReference type="GO" id="GO:0008168">
    <property type="term" value="F:methyltransferase activity"/>
    <property type="evidence" value="ECO:0007669"/>
    <property type="project" value="UniProtKB-KW"/>
</dbReference>
<protein>
    <submittedName>
        <fullName evidence="2">Class I SAM-dependent methyltransferase</fullName>
    </submittedName>
</protein>
<dbReference type="InterPro" id="IPR029063">
    <property type="entry name" value="SAM-dependent_MTases_sf"/>
</dbReference>
<dbReference type="EMBL" id="JAJAGO010000008">
    <property type="protein sequence ID" value="MCT2592042.1"/>
    <property type="molecule type" value="Genomic_DNA"/>
</dbReference>
<sequence>MPTPSIDPQRFKDGQRSAWDGMSAGWETATEIFERGGLPMTERLLELGGVRSGHSVLDLGTGHGEPALSAAEVVGPDGRVVGVDLSPAMLKTARARASALHHVEFVEGDVESIDLPAGSFDVVLSRWGMMFVVDQLAAFKASRRVLRSGGVLAAAVWGPPSSVPMLHTAIRVLTERLQLPTQPPEQPGTFSMSDRGTLARTLTEAGFAEVTVTEFIVPFWVNGADEYAAFSRAVTPQGVLDLMRNRFGSEDDPGTWDAVAAAVEPYSSGDGRILLPSTALCVRATA</sequence>
<dbReference type="Gene3D" id="3.40.50.150">
    <property type="entry name" value="Vaccinia Virus protein VP39"/>
    <property type="match status" value="1"/>
</dbReference>
<dbReference type="CDD" id="cd02440">
    <property type="entry name" value="AdoMet_MTases"/>
    <property type="match status" value="1"/>
</dbReference>
<dbReference type="Pfam" id="PF08241">
    <property type="entry name" value="Methyltransf_11"/>
    <property type="match status" value="1"/>
</dbReference>
<accession>A0ABT2JVX1</accession>
<evidence type="ECO:0000259" key="1">
    <source>
        <dbReference type="Pfam" id="PF08241"/>
    </source>
</evidence>
<name>A0ABT2JVX1_9ACTN</name>
<dbReference type="SUPFAM" id="SSF53335">
    <property type="entry name" value="S-adenosyl-L-methionine-dependent methyltransferases"/>
    <property type="match status" value="1"/>
</dbReference>
<keyword evidence="3" id="KW-1185">Reference proteome</keyword>
<keyword evidence="2" id="KW-0489">Methyltransferase</keyword>
<feature type="domain" description="Methyltransferase type 11" evidence="1">
    <location>
        <begin position="57"/>
        <end position="153"/>
    </location>
</feature>
<evidence type="ECO:0000313" key="2">
    <source>
        <dbReference type="EMBL" id="MCT2592042.1"/>
    </source>
</evidence>
<dbReference type="GO" id="GO:0032259">
    <property type="term" value="P:methylation"/>
    <property type="evidence" value="ECO:0007669"/>
    <property type="project" value="UniProtKB-KW"/>
</dbReference>
<gene>
    <name evidence="2" type="ORF">LHJ74_19400</name>
</gene>
<reference evidence="2 3" key="1">
    <citation type="submission" date="2021-10" db="EMBL/GenBank/DDBJ databases">
        <title>Streptomyces gossypii sp. nov., isolated from soil collected from cotton field.</title>
        <authorList>
            <person name="Ge X."/>
            <person name="Chen X."/>
            <person name="Liu W."/>
        </authorList>
    </citation>
    <scope>NUCLEOTIDE SEQUENCE [LARGE SCALE GENOMIC DNA]</scope>
    <source>
        <strain evidence="2 3">N2-109</strain>
    </source>
</reference>
<evidence type="ECO:0000313" key="3">
    <source>
        <dbReference type="Proteomes" id="UP001156389"/>
    </source>
</evidence>
<organism evidence="2 3">
    <name type="scientific">Streptomyces gossypii</name>
    <dbReference type="NCBI Taxonomy" id="2883101"/>
    <lineage>
        <taxon>Bacteria</taxon>
        <taxon>Bacillati</taxon>
        <taxon>Actinomycetota</taxon>
        <taxon>Actinomycetes</taxon>
        <taxon>Kitasatosporales</taxon>
        <taxon>Streptomycetaceae</taxon>
        <taxon>Streptomyces</taxon>
    </lineage>
</organism>
<keyword evidence="2" id="KW-0808">Transferase</keyword>
<dbReference type="InterPro" id="IPR013216">
    <property type="entry name" value="Methyltransf_11"/>
</dbReference>
<dbReference type="PANTHER" id="PTHR43861">
    <property type="entry name" value="TRANS-ACONITATE 2-METHYLTRANSFERASE-RELATED"/>
    <property type="match status" value="1"/>
</dbReference>
<dbReference type="RefSeq" id="WP_260219357.1">
    <property type="nucleotide sequence ID" value="NZ_JAJAGO010000008.1"/>
</dbReference>
<proteinExistence type="predicted"/>